<dbReference type="SUPFAM" id="SSF54593">
    <property type="entry name" value="Glyoxalase/Bleomycin resistance protein/Dihydroxybiphenyl dioxygenase"/>
    <property type="match status" value="1"/>
</dbReference>
<name>F4PTK1_CACFS</name>
<evidence type="ECO:0000313" key="1">
    <source>
        <dbReference type="EMBL" id="EGG20883.1"/>
    </source>
</evidence>
<dbReference type="PANTHER" id="PTHR37519:SF1">
    <property type="entry name" value="DIHYDROXYBIPHENYL DIOXYGENASE DOMAIN-CONTAINING PROTEIN"/>
    <property type="match status" value="1"/>
</dbReference>
<dbReference type="KEGG" id="dfa:DFA_00748"/>
<dbReference type="Pfam" id="PF06185">
    <property type="entry name" value="YecM"/>
    <property type="match status" value="1"/>
</dbReference>
<keyword evidence="2" id="KW-1185">Reference proteome</keyword>
<dbReference type="InterPro" id="IPR010393">
    <property type="entry name" value="DUF991_YecM-like"/>
</dbReference>
<dbReference type="Gene3D" id="3.10.180.10">
    <property type="entry name" value="2,3-Dihydroxybiphenyl 1,2-Dioxygenase, domain 1"/>
    <property type="match status" value="1"/>
</dbReference>
<dbReference type="InterPro" id="IPR029068">
    <property type="entry name" value="Glyas_Bleomycin-R_OHBP_Dase"/>
</dbReference>
<gene>
    <name evidence="1" type="ORF">DFA_00748</name>
</gene>
<keyword evidence="1" id="KW-0560">Oxidoreductase</keyword>
<dbReference type="Proteomes" id="UP000007797">
    <property type="component" value="Unassembled WGS sequence"/>
</dbReference>
<dbReference type="GeneID" id="14872613"/>
<sequence>MTYTETLKTLIGDYDVFLPILFKHLYKCGLPVDQLESDHICYRVSSQENYDTKKEAFLKDGHELLSEAVINGRPICTFKLQQPIVWNYTNAAGQQQTRQIPLVELPSPKPSKPQVDGLEHVEFVTTQEFQSFIDQYDAQIKQHGGAKWILAALKKEINADVEVECELTKEDKLALNHPSDSIDQRRTFSAKFHHESLEKVIEYEKALELEEQNKSKY</sequence>
<dbReference type="GO" id="GO:0051213">
    <property type="term" value="F:dioxygenase activity"/>
    <property type="evidence" value="ECO:0007669"/>
    <property type="project" value="UniProtKB-KW"/>
</dbReference>
<dbReference type="OrthoDB" id="17928at2759"/>
<evidence type="ECO:0000313" key="2">
    <source>
        <dbReference type="Proteomes" id="UP000007797"/>
    </source>
</evidence>
<proteinExistence type="predicted"/>
<keyword evidence="1" id="KW-0223">Dioxygenase</keyword>
<dbReference type="PANTHER" id="PTHR37519">
    <property type="match status" value="1"/>
</dbReference>
<dbReference type="OMA" id="ISVKFHH"/>
<dbReference type="EMBL" id="GL883010">
    <property type="protein sequence ID" value="EGG20883.1"/>
    <property type="molecule type" value="Genomic_DNA"/>
</dbReference>
<organism evidence="1 2">
    <name type="scientific">Cavenderia fasciculata</name>
    <name type="common">Slime mold</name>
    <name type="synonym">Dictyostelium fasciculatum</name>
    <dbReference type="NCBI Taxonomy" id="261658"/>
    <lineage>
        <taxon>Eukaryota</taxon>
        <taxon>Amoebozoa</taxon>
        <taxon>Evosea</taxon>
        <taxon>Eumycetozoa</taxon>
        <taxon>Dictyostelia</taxon>
        <taxon>Acytosteliales</taxon>
        <taxon>Cavenderiaceae</taxon>
        <taxon>Cavenderia</taxon>
    </lineage>
</organism>
<protein>
    <submittedName>
        <fullName evidence="1">Dihydroxybiphenyl dioxygenase domain-containing protein</fullName>
    </submittedName>
</protein>
<dbReference type="RefSeq" id="XP_004358733.1">
    <property type="nucleotide sequence ID" value="XM_004358676.1"/>
</dbReference>
<reference evidence="2" key="1">
    <citation type="journal article" date="2011" name="Genome Res.">
        <title>Phylogeny-wide analysis of social amoeba genomes highlights ancient origins for complex intercellular communication.</title>
        <authorList>
            <person name="Heidel A.J."/>
            <person name="Lawal H.M."/>
            <person name="Felder M."/>
            <person name="Schilde C."/>
            <person name="Helps N.R."/>
            <person name="Tunggal B."/>
            <person name="Rivero F."/>
            <person name="John U."/>
            <person name="Schleicher M."/>
            <person name="Eichinger L."/>
            <person name="Platzer M."/>
            <person name="Noegel A.A."/>
            <person name="Schaap P."/>
            <person name="Gloeckner G."/>
        </authorList>
    </citation>
    <scope>NUCLEOTIDE SEQUENCE [LARGE SCALE GENOMIC DNA]</scope>
    <source>
        <strain evidence="2">SH3</strain>
    </source>
</reference>
<dbReference type="AlphaFoldDB" id="F4PTK1"/>
<accession>F4PTK1</accession>